<dbReference type="EMBL" id="ADBJ01000031">
    <property type="protein sequence ID" value="EFA80401.1"/>
    <property type="molecule type" value="Genomic_DNA"/>
</dbReference>
<name>D3BES0_HETP5</name>
<comment type="caution">
    <text evidence="1">The sequence shown here is derived from an EMBL/GenBank/DDBJ whole genome shotgun (WGS) entry which is preliminary data.</text>
</comment>
<dbReference type="Proteomes" id="UP000001396">
    <property type="component" value="Unassembled WGS sequence"/>
</dbReference>
<evidence type="ECO:0000313" key="2">
    <source>
        <dbReference type="Proteomes" id="UP000001396"/>
    </source>
</evidence>
<reference evidence="1 2" key="1">
    <citation type="journal article" date="2011" name="Genome Res.">
        <title>Phylogeny-wide analysis of social amoeba genomes highlights ancient origins for complex intercellular communication.</title>
        <authorList>
            <person name="Heidel A.J."/>
            <person name="Lawal H.M."/>
            <person name="Felder M."/>
            <person name="Schilde C."/>
            <person name="Helps N.R."/>
            <person name="Tunggal B."/>
            <person name="Rivero F."/>
            <person name="John U."/>
            <person name="Schleicher M."/>
            <person name="Eichinger L."/>
            <person name="Platzer M."/>
            <person name="Noegel A.A."/>
            <person name="Schaap P."/>
            <person name="Gloeckner G."/>
        </authorList>
    </citation>
    <scope>NUCLEOTIDE SEQUENCE [LARGE SCALE GENOMIC DNA]</scope>
    <source>
        <strain evidence="2">ATCC 26659 / Pp 5 / PN500</strain>
    </source>
</reference>
<sequence>MFGSNIKNILAPIKFTPPSTTHSHDVADLGSLLDQLEEQDSDEVLINHHIRNFSKYFSSTKQAIQNCLIPFNDRLKKLKFDGQPLKFASVFPWNYTT</sequence>
<proteinExistence type="predicted"/>
<protein>
    <submittedName>
        <fullName evidence="1">Uncharacterized protein</fullName>
    </submittedName>
</protein>
<dbReference type="InParanoid" id="D3BES0"/>
<dbReference type="AlphaFoldDB" id="D3BES0"/>
<dbReference type="RefSeq" id="XP_020432521.1">
    <property type="nucleotide sequence ID" value="XM_020578073.1"/>
</dbReference>
<keyword evidence="2" id="KW-1185">Reference proteome</keyword>
<accession>D3BES0</accession>
<evidence type="ECO:0000313" key="1">
    <source>
        <dbReference type="EMBL" id="EFA80401.1"/>
    </source>
</evidence>
<gene>
    <name evidence="1" type="ORF">PPL_07235</name>
</gene>
<dbReference type="GeneID" id="31362716"/>
<organism evidence="1 2">
    <name type="scientific">Heterostelium pallidum (strain ATCC 26659 / Pp 5 / PN500)</name>
    <name type="common">Cellular slime mold</name>
    <name type="synonym">Polysphondylium pallidum</name>
    <dbReference type="NCBI Taxonomy" id="670386"/>
    <lineage>
        <taxon>Eukaryota</taxon>
        <taxon>Amoebozoa</taxon>
        <taxon>Evosea</taxon>
        <taxon>Eumycetozoa</taxon>
        <taxon>Dictyostelia</taxon>
        <taxon>Acytosteliales</taxon>
        <taxon>Acytosteliaceae</taxon>
        <taxon>Heterostelium</taxon>
    </lineage>
</organism>